<evidence type="ECO:0000256" key="1">
    <source>
        <dbReference type="ARBA" id="ARBA00004173"/>
    </source>
</evidence>
<dbReference type="GO" id="GO:0003735">
    <property type="term" value="F:structural constituent of ribosome"/>
    <property type="evidence" value="ECO:0007669"/>
    <property type="project" value="InterPro"/>
</dbReference>
<keyword evidence="9" id="KW-1185">Reference proteome</keyword>
<dbReference type="GO" id="GO:0005763">
    <property type="term" value="C:mitochondrial small ribosomal subunit"/>
    <property type="evidence" value="ECO:0007669"/>
    <property type="project" value="InterPro"/>
</dbReference>
<keyword evidence="5" id="KW-0687">Ribonucleoprotein</keyword>
<comment type="subcellular location">
    <subcellularLocation>
        <location evidence="1">Mitochondrion</location>
    </subcellularLocation>
</comment>
<dbReference type="EMBL" id="KN832976">
    <property type="protein sequence ID" value="KIM88568.1"/>
    <property type="molecule type" value="Genomic_DNA"/>
</dbReference>
<organism evidence="8 9">
    <name type="scientific">Piloderma croceum (strain F 1598)</name>
    <dbReference type="NCBI Taxonomy" id="765440"/>
    <lineage>
        <taxon>Eukaryota</taxon>
        <taxon>Fungi</taxon>
        <taxon>Dikarya</taxon>
        <taxon>Basidiomycota</taxon>
        <taxon>Agaricomycotina</taxon>
        <taxon>Agaricomycetes</taxon>
        <taxon>Agaricomycetidae</taxon>
        <taxon>Atheliales</taxon>
        <taxon>Atheliaceae</taxon>
        <taxon>Piloderma</taxon>
    </lineage>
</organism>
<dbReference type="PANTHER" id="PTHR37799">
    <property type="entry name" value="37S RIBOSOMAL PROTEIN S25, MITOCHONDRIAL"/>
    <property type="match status" value="1"/>
</dbReference>
<dbReference type="STRING" id="765440.A0A0C3BPX5"/>
<dbReference type="PANTHER" id="PTHR37799:SF1">
    <property type="entry name" value="SMALL RIBOSOMAL SUBUNIT PROTEIN MS23"/>
    <property type="match status" value="1"/>
</dbReference>
<comment type="similarity">
    <text evidence="2">Belongs to the mitochondrion-specific ribosomal protein mS23 family.</text>
</comment>
<reference evidence="8 9" key="1">
    <citation type="submission" date="2014-04" db="EMBL/GenBank/DDBJ databases">
        <authorList>
            <consortium name="DOE Joint Genome Institute"/>
            <person name="Kuo A."/>
            <person name="Tarkka M."/>
            <person name="Buscot F."/>
            <person name="Kohler A."/>
            <person name="Nagy L.G."/>
            <person name="Floudas D."/>
            <person name="Copeland A."/>
            <person name="Barry K.W."/>
            <person name="Cichocki N."/>
            <person name="Veneault-Fourrey C."/>
            <person name="LaButti K."/>
            <person name="Lindquist E.A."/>
            <person name="Lipzen A."/>
            <person name="Lundell T."/>
            <person name="Morin E."/>
            <person name="Murat C."/>
            <person name="Sun H."/>
            <person name="Tunlid A."/>
            <person name="Henrissat B."/>
            <person name="Grigoriev I.V."/>
            <person name="Hibbett D.S."/>
            <person name="Martin F."/>
            <person name="Nordberg H.P."/>
            <person name="Cantor M.N."/>
            <person name="Hua S.X."/>
        </authorList>
    </citation>
    <scope>NUCLEOTIDE SEQUENCE [LARGE SCALE GENOMIC DNA]</scope>
    <source>
        <strain evidence="8 9">F 1598</strain>
    </source>
</reference>
<evidence type="ECO:0000256" key="5">
    <source>
        <dbReference type="ARBA" id="ARBA00023274"/>
    </source>
</evidence>
<evidence type="ECO:0000256" key="4">
    <source>
        <dbReference type="ARBA" id="ARBA00023128"/>
    </source>
</evidence>
<proteinExistence type="inferred from homology"/>
<dbReference type="FunCoup" id="A0A0C3BPX5">
    <property type="interactions" value="245"/>
</dbReference>
<name>A0A0C3BPX5_PILCF</name>
<dbReference type="Proteomes" id="UP000054166">
    <property type="component" value="Unassembled WGS sequence"/>
</dbReference>
<dbReference type="Pfam" id="PF13741">
    <property type="entry name" value="MRP-S25"/>
    <property type="match status" value="1"/>
</dbReference>
<evidence type="ECO:0000313" key="8">
    <source>
        <dbReference type="EMBL" id="KIM88568.1"/>
    </source>
</evidence>
<accession>A0A0C3BPX5</accession>
<evidence type="ECO:0000256" key="7">
    <source>
        <dbReference type="ARBA" id="ARBA00035421"/>
    </source>
</evidence>
<gene>
    <name evidence="8" type="ORF">PILCRDRAFT_813523</name>
</gene>
<evidence type="ECO:0000256" key="6">
    <source>
        <dbReference type="ARBA" id="ARBA00035137"/>
    </source>
</evidence>
<dbReference type="InParanoid" id="A0A0C3BPX5"/>
<evidence type="ECO:0000256" key="2">
    <source>
        <dbReference type="ARBA" id="ARBA00009864"/>
    </source>
</evidence>
<evidence type="ECO:0000313" key="9">
    <source>
        <dbReference type="Proteomes" id="UP000054166"/>
    </source>
</evidence>
<keyword evidence="3" id="KW-0689">Ribosomal protein</keyword>
<dbReference type="OrthoDB" id="5542239at2759"/>
<evidence type="ECO:0000256" key="3">
    <source>
        <dbReference type="ARBA" id="ARBA00022980"/>
    </source>
</evidence>
<reference evidence="9" key="2">
    <citation type="submission" date="2015-01" db="EMBL/GenBank/DDBJ databases">
        <title>Evolutionary Origins and Diversification of the Mycorrhizal Mutualists.</title>
        <authorList>
            <consortium name="DOE Joint Genome Institute"/>
            <consortium name="Mycorrhizal Genomics Consortium"/>
            <person name="Kohler A."/>
            <person name="Kuo A."/>
            <person name="Nagy L.G."/>
            <person name="Floudas D."/>
            <person name="Copeland A."/>
            <person name="Barry K.W."/>
            <person name="Cichocki N."/>
            <person name="Veneault-Fourrey C."/>
            <person name="LaButti K."/>
            <person name="Lindquist E.A."/>
            <person name="Lipzen A."/>
            <person name="Lundell T."/>
            <person name="Morin E."/>
            <person name="Murat C."/>
            <person name="Riley R."/>
            <person name="Ohm R."/>
            <person name="Sun H."/>
            <person name="Tunlid A."/>
            <person name="Henrissat B."/>
            <person name="Grigoriev I.V."/>
            <person name="Hibbett D.S."/>
            <person name="Martin F."/>
        </authorList>
    </citation>
    <scope>NUCLEOTIDE SEQUENCE [LARGE SCALE GENOMIC DNA]</scope>
    <source>
        <strain evidence="9">F 1598</strain>
    </source>
</reference>
<dbReference type="AlphaFoldDB" id="A0A0C3BPX5"/>
<dbReference type="InterPro" id="IPR016939">
    <property type="entry name" value="Ribosomal_mS23_fun"/>
</dbReference>
<keyword evidence="4" id="KW-0496">Mitochondrion</keyword>
<protein>
    <recommendedName>
        <fullName evidence="6">Small ribosomal subunit protein mS23</fullName>
    </recommendedName>
    <alternativeName>
        <fullName evidence="7">37S ribosomal protein S25, mitochondrial</fullName>
    </alternativeName>
</protein>
<dbReference type="HOGENOM" id="CLU_068101_0_0_1"/>
<sequence length="278" mass="31775">MVRRIPSQVHKQAGRLLRSNFIQHEPAWYQAVLAYPPIPLPSRAPPSRSSYDTLPPEKCNQKLPKHRRYGAPQPLPIHYLEDDVRRQFFRDHPFEAFRPVTLVEAGGVADEHPVVGMAWTRLRQRGRNPSPEDAVKFAVNLHKYHEITLNDAYAQAVAQFRSLRAEHQVATTTAALEAEAYGATFPLTEIERNFLKEQKELDGWQRKAELDAGAIIARKRWKAIIEREGRVGVGWSRGQDYVRLWKEGVRPSYAPSLTEPTETEPTAKEIPDFMALQA</sequence>